<organism evidence="4 5">
    <name type="scientific">Dioscorea cayennensis subsp. rotundata</name>
    <name type="common">White Guinea yam</name>
    <name type="synonym">Dioscorea rotundata</name>
    <dbReference type="NCBI Taxonomy" id="55577"/>
    <lineage>
        <taxon>Eukaryota</taxon>
        <taxon>Viridiplantae</taxon>
        <taxon>Streptophyta</taxon>
        <taxon>Embryophyta</taxon>
        <taxon>Tracheophyta</taxon>
        <taxon>Spermatophyta</taxon>
        <taxon>Magnoliopsida</taxon>
        <taxon>Liliopsida</taxon>
        <taxon>Dioscoreales</taxon>
        <taxon>Dioscoreaceae</taxon>
        <taxon>Dioscorea</taxon>
    </lineage>
</organism>
<evidence type="ECO:0000259" key="3">
    <source>
        <dbReference type="Pfam" id="PF22725"/>
    </source>
</evidence>
<gene>
    <name evidence="5" type="primary">LOC120260905</name>
</gene>
<dbReference type="PANTHER" id="PTHR46368">
    <property type="match status" value="1"/>
</dbReference>
<reference evidence="5" key="1">
    <citation type="submission" date="2025-08" db="UniProtKB">
        <authorList>
            <consortium name="RefSeq"/>
        </authorList>
    </citation>
    <scope>IDENTIFICATION</scope>
</reference>
<feature type="domain" description="Gfo/Idh/MocA-like oxidoreductase N-terminal" evidence="2">
    <location>
        <begin position="13"/>
        <end position="132"/>
    </location>
</feature>
<evidence type="ECO:0000259" key="2">
    <source>
        <dbReference type="Pfam" id="PF01408"/>
    </source>
</evidence>
<dbReference type="SUPFAM" id="SSF55347">
    <property type="entry name" value="Glyceraldehyde-3-phosphate dehydrogenase-like, C-terminal domain"/>
    <property type="match status" value="1"/>
</dbReference>
<dbReference type="InterPro" id="IPR036291">
    <property type="entry name" value="NAD(P)-bd_dom_sf"/>
</dbReference>
<dbReference type="RefSeq" id="XP_039124421.1">
    <property type="nucleotide sequence ID" value="XM_039268487.1"/>
</dbReference>
<dbReference type="GO" id="GO:0000166">
    <property type="term" value="F:nucleotide binding"/>
    <property type="evidence" value="ECO:0007669"/>
    <property type="project" value="InterPro"/>
</dbReference>
<dbReference type="InterPro" id="IPR055170">
    <property type="entry name" value="GFO_IDH_MocA-like_dom"/>
</dbReference>
<dbReference type="InterPro" id="IPR000683">
    <property type="entry name" value="Gfo/Idh/MocA-like_OxRdtase_N"/>
</dbReference>
<keyword evidence="4" id="KW-1185">Reference proteome</keyword>
<protein>
    <submittedName>
        <fullName evidence="5">Uncharacterized oxidoreductase At4g09670-like</fullName>
    </submittedName>
</protein>
<dbReference type="Pfam" id="PF01408">
    <property type="entry name" value="GFO_IDH_MocA"/>
    <property type="match status" value="1"/>
</dbReference>
<dbReference type="Proteomes" id="UP001515500">
    <property type="component" value="Chromosome 5"/>
</dbReference>
<evidence type="ECO:0000256" key="1">
    <source>
        <dbReference type="ARBA" id="ARBA00010928"/>
    </source>
</evidence>
<dbReference type="GeneID" id="120260905"/>
<dbReference type="AlphaFoldDB" id="A0AB40BAV1"/>
<feature type="domain" description="GFO/IDH/MocA-like oxidoreductase" evidence="3">
    <location>
        <begin position="154"/>
        <end position="266"/>
    </location>
</feature>
<sequence>MAAADEDEGVPIIRFGIMGCADIAKKVSRAIALAPNASIVAVASRDAGKARRFIAENALPVGTKAYGSYDALIEDEDIEAVYMPLPTSLHVRWAVAAAVKRKHVLLEKPTALVVSDLDKILEACEHNRVQFMDGTMWMHYPRTARMKQVLSDPDLIGRIQMIHSTRAFSATPEFLETNIRIKPDLDSLGALGDLGWYCIGAILWAVDYQLPRSATALPAVHSNKSGIILACAASLHWDDGKVATFHCSFLCNTAMDIRIQGTSGSLHVTDFVIPYQEDSASFKLITGAHFAELHIGWSKMPDEVLTLTNLPQETLMVQEFARLVGLILSSGGRPDPKWPDTSRTTQLVMDAVKKSIDLGFKPVTL</sequence>
<comment type="similarity">
    <text evidence="1">Belongs to the Gfo/Idh/MocA family.</text>
</comment>
<dbReference type="PANTHER" id="PTHR46368:SF5">
    <property type="entry name" value="NAD(P)-BINDING ROSSMANN-FOLD SUPERFAMILY PROTEIN"/>
    <property type="match status" value="1"/>
</dbReference>
<dbReference type="Gene3D" id="3.30.360.10">
    <property type="entry name" value="Dihydrodipicolinate Reductase, domain 2"/>
    <property type="match status" value="1"/>
</dbReference>
<accession>A0AB40BAV1</accession>
<dbReference type="SUPFAM" id="SSF51735">
    <property type="entry name" value="NAD(P)-binding Rossmann-fold domains"/>
    <property type="match status" value="1"/>
</dbReference>
<proteinExistence type="inferred from homology"/>
<dbReference type="Pfam" id="PF22725">
    <property type="entry name" value="GFO_IDH_MocA_C3"/>
    <property type="match status" value="1"/>
</dbReference>
<evidence type="ECO:0000313" key="4">
    <source>
        <dbReference type="Proteomes" id="UP001515500"/>
    </source>
</evidence>
<evidence type="ECO:0000313" key="5">
    <source>
        <dbReference type="RefSeq" id="XP_039124421.1"/>
    </source>
</evidence>
<dbReference type="Gene3D" id="3.40.50.720">
    <property type="entry name" value="NAD(P)-binding Rossmann-like Domain"/>
    <property type="match status" value="1"/>
</dbReference>
<name>A0AB40BAV1_DIOCR</name>